<dbReference type="PhylomeDB" id="B4JIH7"/>
<dbReference type="GO" id="GO:0034272">
    <property type="term" value="C:phosphatidylinositol 3-kinase complex, class III, type II"/>
    <property type="evidence" value="ECO:0007669"/>
    <property type="project" value="TreeGrafter"/>
</dbReference>
<dbReference type="KEGG" id="dgr:6563374"/>
<feature type="coiled-coil region" evidence="3">
    <location>
        <begin position="153"/>
        <end position="243"/>
    </location>
</feature>
<sequence length="422" mass="48776">MSEADKQPVSFACQRCLQPIVLDEHLEKISEHAMAELSLPIYGGNVNTIDPQDANSFDHFVPPFRLTDSINGTGFTMVSDGFYNKKLSAGFKLKAELFDCLSSNSEIDHPLCEECADSMLEIMDRELRIAKDEWHVYQTYLNELEQQQEGPNVDALDKELEELKQSEQQLLAELAGLKAEEKVLNAAIEQEELEKEKLHEQEEIYWREYTKHRRELMLTEDDKRSLECQIAYSKQQLDKLRDTNIFNITFHIWHAGHFGTINNFRLGRLPSVSVDWSEINAAWGQTVLLLSALARKIGLTFERYRVVPFGNHSYVEVLGDNRELPLYGSGGFKFFWDTKFDAAMVAFLDCLTQFQKEVEKRDTDFLLPYKMEKGKIIDPSTGNTYPIKIQFNSEEHWTKALKFMLTNLKWGLAWVSSQFVTQ</sequence>
<feature type="domain" description="Atg6/beclin coiled-coil" evidence="5">
    <location>
        <begin position="110"/>
        <end position="237"/>
    </location>
</feature>
<dbReference type="PANTHER" id="PTHR12768">
    <property type="entry name" value="BECLIN 1"/>
    <property type="match status" value="1"/>
</dbReference>
<dbReference type="GO" id="GO:0006897">
    <property type="term" value="P:endocytosis"/>
    <property type="evidence" value="ECO:0007669"/>
    <property type="project" value="EnsemblMetazoa"/>
</dbReference>
<dbReference type="Gene3D" id="6.10.250.3110">
    <property type="match status" value="1"/>
</dbReference>
<dbReference type="GO" id="GO:0000407">
    <property type="term" value="C:phagophore assembly site"/>
    <property type="evidence" value="ECO:0007669"/>
    <property type="project" value="TreeGrafter"/>
</dbReference>
<name>B4JIH7_DROGR</name>
<dbReference type="OMA" id="EWDVYKA"/>
<dbReference type="GO" id="GO:0035096">
    <property type="term" value="P:larval midgut cell programmed cell death"/>
    <property type="evidence" value="ECO:0007669"/>
    <property type="project" value="EnsemblMetazoa"/>
</dbReference>
<dbReference type="Pfam" id="PF17675">
    <property type="entry name" value="APG6_N"/>
    <property type="match status" value="1"/>
</dbReference>
<evidence type="ECO:0000313" key="7">
    <source>
        <dbReference type="Proteomes" id="UP000001070"/>
    </source>
</evidence>
<evidence type="ECO:0000256" key="2">
    <source>
        <dbReference type="ARBA" id="ARBA00023054"/>
    </source>
</evidence>
<dbReference type="GO" id="GO:0045324">
    <property type="term" value="P:late endosome to vacuole transport"/>
    <property type="evidence" value="ECO:0007669"/>
    <property type="project" value="TreeGrafter"/>
</dbReference>
<dbReference type="InterPro" id="IPR040455">
    <property type="entry name" value="Atg6_BARA"/>
</dbReference>
<dbReference type="STRING" id="7222.B4JIH7"/>
<dbReference type="eggNOG" id="KOG2751">
    <property type="taxonomic scope" value="Eukaryota"/>
</dbReference>
<dbReference type="GO" id="GO:0034271">
    <property type="term" value="C:phosphatidylinositol 3-kinase complex, class III, type I"/>
    <property type="evidence" value="ECO:0007669"/>
    <property type="project" value="EnsemblMetazoa"/>
</dbReference>
<dbReference type="HOGENOM" id="CLU_024219_4_1_1"/>
<gene>
    <name evidence="6" type="primary">Dgri\GH19099</name>
    <name evidence="6" type="ORF">Dgri_GH19099</name>
</gene>
<dbReference type="OrthoDB" id="20368at2759"/>
<dbReference type="GO" id="GO:0006995">
    <property type="term" value="P:cellular response to nitrogen starvation"/>
    <property type="evidence" value="ECO:0007669"/>
    <property type="project" value="TreeGrafter"/>
</dbReference>
<dbReference type="GO" id="GO:0030674">
    <property type="term" value="F:protein-macromolecule adaptor activity"/>
    <property type="evidence" value="ECO:0007669"/>
    <property type="project" value="TreeGrafter"/>
</dbReference>
<reference evidence="6 7" key="1">
    <citation type="journal article" date="2007" name="Nature">
        <title>Evolution of genes and genomes on the Drosophila phylogeny.</title>
        <authorList>
            <consortium name="Drosophila 12 Genomes Consortium"/>
            <person name="Clark A.G."/>
            <person name="Eisen M.B."/>
            <person name="Smith D.R."/>
            <person name="Bergman C.M."/>
            <person name="Oliver B."/>
            <person name="Markow T.A."/>
            <person name="Kaufman T.C."/>
            <person name="Kellis M."/>
            <person name="Gelbart W."/>
            <person name="Iyer V.N."/>
            <person name="Pollard D.A."/>
            <person name="Sackton T.B."/>
            <person name="Larracuente A.M."/>
            <person name="Singh N.D."/>
            <person name="Abad J.P."/>
            <person name="Abt D.N."/>
            <person name="Adryan B."/>
            <person name="Aguade M."/>
            <person name="Akashi H."/>
            <person name="Anderson W.W."/>
            <person name="Aquadro C.F."/>
            <person name="Ardell D.H."/>
            <person name="Arguello R."/>
            <person name="Artieri C.G."/>
            <person name="Barbash D.A."/>
            <person name="Barker D."/>
            <person name="Barsanti P."/>
            <person name="Batterham P."/>
            <person name="Batzoglou S."/>
            <person name="Begun D."/>
            <person name="Bhutkar A."/>
            <person name="Blanco E."/>
            <person name="Bosak S.A."/>
            <person name="Bradley R.K."/>
            <person name="Brand A.D."/>
            <person name="Brent M.R."/>
            <person name="Brooks A.N."/>
            <person name="Brown R.H."/>
            <person name="Butlin R.K."/>
            <person name="Caggese C."/>
            <person name="Calvi B.R."/>
            <person name="Bernardo de Carvalho A."/>
            <person name="Caspi A."/>
            <person name="Castrezana S."/>
            <person name="Celniker S.E."/>
            <person name="Chang J.L."/>
            <person name="Chapple C."/>
            <person name="Chatterji S."/>
            <person name="Chinwalla A."/>
            <person name="Civetta A."/>
            <person name="Clifton S.W."/>
            <person name="Comeron J.M."/>
            <person name="Costello J.C."/>
            <person name="Coyne J.A."/>
            <person name="Daub J."/>
            <person name="David R.G."/>
            <person name="Delcher A.L."/>
            <person name="Delehaunty K."/>
            <person name="Do C.B."/>
            <person name="Ebling H."/>
            <person name="Edwards K."/>
            <person name="Eickbush T."/>
            <person name="Evans J.D."/>
            <person name="Filipski A."/>
            <person name="Findeiss S."/>
            <person name="Freyhult E."/>
            <person name="Fulton L."/>
            <person name="Fulton R."/>
            <person name="Garcia A.C."/>
            <person name="Gardiner A."/>
            <person name="Garfield D.A."/>
            <person name="Garvin B.E."/>
            <person name="Gibson G."/>
            <person name="Gilbert D."/>
            <person name="Gnerre S."/>
            <person name="Godfrey J."/>
            <person name="Good R."/>
            <person name="Gotea V."/>
            <person name="Gravely B."/>
            <person name="Greenberg A.J."/>
            <person name="Griffiths-Jones S."/>
            <person name="Gross S."/>
            <person name="Guigo R."/>
            <person name="Gustafson E.A."/>
            <person name="Haerty W."/>
            <person name="Hahn M.W."/>
            <person name="Halligan D.L."/>
            <person name="Halpern A.L."/>
            <person name="Halter G.M."/>
            <person name="Han M.V."/>
            <person name="Heger A."/>
            <person name="Hillier L."/>
            <person name="Hinrichs A.S."/>
            <person name="Holmes I."/>
            <person name="Hoskins R.A."/>
            <person name="Hubisz M.J."/>
            <person name="Hultmark D."/>
            <person name="Huntley M.A."/>
            <person name="Jaffe D.B."/>
            <person name="Jagadeeshan S."/>
            <person name="Jeck W.R."/>
            <person name="Johnson J."/>
            <person name="Jones C.D."/>
            <person name="Jordan W.C."/>
            <person name="Karpen G.H."/>
            <person name="Kataoka E."/>
            <person name="Keightley P.D."/>
            <person name="Kheradpour P."/>
            <person name="Kirkness E.F."/>
            <person name="Koerich L.B."/>
            <person name="Kristiansen K."/>
            <person name="Kudrna D."/>
            <person name="Kulathinal R.J."/>
            <person name="Kumar S."/>
            <person name="Kwok R."/>
            <person name="Lander E."/>
            <person name="Langley C.H."/>
            <person name="Lapoint R."/>
            <person name="Lazzaro B.P."/>
            <person name="Lee S.J."/>
            <person name="Levesque L."/>
            <person name="Li R."/>
            <person name="Lin C.F."/>
            <person name="Lin M.F."/>
            <person name="Lindblad-Toh K."/>
            <person name="Llopart A."/>
            <person name="Long M."/>
            <person name="Low L."/>
            <person name="Lozovsky E."/>
            <person name="Lu J."/>
            <person name="Luo M."/>
            <person name="Machado C.A."/>
            <person name="Makalowski W."/>
            <person name="Marzo M."/>
            <person name="Matsuda M."/>
            <person name="Matzkin L."/>
            <person name="McAllister B."/>
            <person name="McBride C.S."/>
            <person name="McKernan B."/>
            <person name="McKernan K."/>
            <person name="Mendez-Lago M."/>
            <person name="Minx P."/>
            <person name="Mollenhauer M.U."/>
            <person name="Montooth K."/>
            <person name="Mount S.M."/>
            <person name="Mu X."/>
            <person name="Myers E."/>
            <person name="Negre B."/>
            <person name="Newfeld S."/>
            <person name="Nielsen R."/>
            <person name="Noor M.A."/>
            <person name="O'Grady P."/>
            <person name="Pachter L."/>
            <person name="Papaceit M."/>
            <person name="Parisi M.J."/>
            <person name="Parisi M."/>
            <person name="Parts L."/>
            <person name="Pedersen J.S."/>
            <person name="Pesole G."/>
            <person name="Phillippy A.M."/>
            <person name="Ponting C.P."/>
            <person name="Pop M."/>
            <person name="Porcelli D."/>
            <person name="Powell J.R."/>
            <person name="Prohaska S."/>
            <person name="Pruitt K."/>
            <person name="Puig M."/>
            <person name="Quesneville H."/>
            <person name="Ram K.R."/>
            <person name="Rand D."/>
            <person name="Rasmussen M.D."/>
            <person name="Reed L.K."/>
            <person name="Reenan R."/>
            <person name="Reily A."/>
            <person name="Remington K.A."/>
            <person name="Rieger T.T."/>
            <person name="Ritchie M.G."/>
            <person name="Robin C."/>
            <person name="Rogers Y.H."/>
            <person name="Rohde C."/>
            <person name="Rozas J."/>
            <person name="Rubenfield M.J."/>
            <person name="Ruiz A."/>
            <person name="Russo S."/>
            <person name="Salzberg S.L."/>
            <person name="Sanchez-Gracia A."/>
            <person name="Saranga D.J."/>
            <person name="Sato H."/>
            <person name="Schaeffer S.W."/>
            <person name="Schatz M.C."/>
            <person name="Schlenke T."/>
            <person name="Schwartz R."/>
            <person name="Segarra C."/>
            <person name="Singh R.S."/>
            <person name="Sirot L."/>
            <person name="Sirota M."/>
            <person name="Sisneros N.B."/>
            <person name="Smith C.D."/>
            <person name="Smith T.F."/>
            <person name="Spieth J."/>
            <person name="Stage D.E."/>
            <person name="Stark A."/>
            <person name="Stephan W."/>
            <person name="Strausberg R.L."/>
            <person name="Strempel S."/>
            <person name="Sturgill D."/>
            <person name="Sutton G."/>
            <person name="Sutton G.G."/>
            <person name="Tao W."/>
            <person name="Teichmann S."/>
            <person name="Tobari Y.N."/>
            <person name="Tomimura Y."/>
            <person name="Tsolas J.M."/>
            <person name="Valente V.L."/>
            <person name="Venter E."/>
            <person name="Venter J.C."/>
            <person name="Vicario S."/>
            <person name="Vieira F.G."/>
            <person name="Vilella A.J."/>
            <person name="Villasante A."/>
            <person name="Walenz B."/>
            <person name="Wang J."/>
            <person name="Wasserman M."/>
            <person name="Watts T."/>
            <person name="Wilson D."/>
            <person name="Wilson R.K."/>
            <person name="Wing R.A."/>
            <person name="Wolfner M.F."/>
            <person name="Wong A."/>
            <person name="Wong G.K."/>
            <person name="Wu C.I."/>
            <person name="Wu G."/>
            <person name="Yamamoto D."/>
            <person name="Yang H.P."/>
            <person name="Yang S.P."/>
            <person name="Yorke J.A."/>
            <person name="Yoshida K."/>
            <person name="Zdobnov E."/>
            <person name="Zhang P."/>
            <person name="Zhang Y."/>
            <person name="Zimin A.V."/>
            <person name="Baldwin J."/>
            <person name="Abdouelleil A."/>
            <person name="Abdulkadir J."/>
            <person name="Abebe A."/>
            <person name="Abera B."/>
            <person name="Abreu J."/>
            <person name="Acer S.C."/>
            <person name="Aftuck L."/>
            <person name="Alexander A."/>
            <person name="An P."/>
            <person name="Anderson E."/>
            <person name="Anderson S."/>
            <person name="Arachi H."/>
            <person name="Azer M."/>
            <person name="Bachantsang P."/>
            <person name="Barry A."/>
            <person name="Bayul T."/>
            <person name="Berlin A."/>
            <person name="Bessette D."/>
            <person name="Bloom T."/>
            <person name="Blye J."/>
            <person name="Boguslavskiy L."/>
            <person name="Bonnet C."/>
            <person name="Boukhgalter B."/>
            <person name="Bourzgui I."/>
            <person name="Brown A."/>
            <person name="Cahill P."/>
            <person name="Channer S."/>
            <person name="Cheshatsang Y."/>
            <person name="Chuda L."/>
            <person name="Citroen M."/>
            <person name="Collymore A."/>
            <person name="Cooke P."/>
            <person name="Costello M."/>
            <person name="D'Aco K."/>
            <person name="Daza R."/>
            <person name="De Haan G."/>
            <person name="DeGray S."/>
            <person name="DeMaso C."/>
            <person name="Dhargay N."/>
            <person name="Dooley K."/>
            <person name="Dooley E."/>
            <person name="Doricent M."/>
            <person name="Dorje P."/>
            <person name="Dorjee K."/>
            <person name="Dupes A."/>
            <person name="Elong R."/>
            <person name="Falk J."/>
            <person name="Farina A."/>
            <person name="Faro S."/>
            <person name="Ferguson D."/>
            <person name="Fisher S."/>
            <person name="Foley C.D."/>
            <person name="Franke A."/>
            <person name="Friedrich D."/>
            <person name="Gadbois L."/>
            <person name="Gearin G."/>
            <person name="Gearin C.R."/>
            <person name="Giannoukos G."/>
            <person name="Goode T."/>
            <person name="Graham J."/>
            <person name="Grandbois E."/>
            <person name="Grewal S."/>
            <person name="Gyaltsen K."/>
            <person name="Hafez N."/>
            <person name="Hagos B."/>
            <person name="Hall J."/>
            <person name="Henson C."/>
            <person name="Hollinger A."/>
            <person name="Honan T."/>
            <person name="Huard M.D."/>
            <person name="Hughes L."/>
            <person name="Hurhula B."/>
            <person name="Husby M.E."/>
            <person name="Kamat A."/>
            <person name="Kanga B."/>
            <person name="Kashin S."/>
            <person name="Khazanovich D."/>
            <person name="Kisner P."/>
            <person name="Lance K."/>
            <person name="Lara M."/>
            <person name="Lee W."/>
            <person name="Lennon N."/>
            <person name="Letendre F."/>
            <person name="LeVine R."/>
            <person name="Lipovsky A."/>
            <person name="Liu X."/>
            <person name="Liu J."/>
            <person name="Liu S."/>
            <person name="Lokyitsang T."/>
            <person name="Lokyitsang Y."/>
            <person name="Lubonja R."/>
            <person name="Lui A."/>
            <person name="MacDonald P."/>
            <person name="Magnisalis V."/>
            <person name="Maru K."/>
            <person name="Matthews C."/>
            <person name="McCusker W."/>
            <person name="McDonough S."/>
            <person name="Mehta T."/>
            <person name="Meldrim J."/>
            <person name="Meneus L."/>
            <person name="Mihai O."/>
            <person name="Mihalev A."/>
            <person name="Mihova T."/>
            <person name="Mittelman R."/>
            <person name="Mlenga V."/>
            <person name="Montmayeur A."/>
            <person name="Mulrain L."/>
            <person name="Navidi A."/>
            <person name="Naylor J."/>
            <person name="Negash T."/>
            <person name="Nguyen T."/>
            <person name="Nguyen N."/>
            <person name="Nicol R."/>
            <person name="Norbu C."/>
            <person name="Norbu N."/>
            <person name="Novod N."/>
            <person name="O'Neill B."/>
            <person name="Osman S."/>
            <person name="Markiewicz E."/>
            <person name="Oyono O.L."/>
            <person name="Patti C."/>
            <person name="Phunkhang P."/>
            <person name="Pierre F."/>
            <person name="Priest M."/>
            <person name="Raghuraman S."/>
            <person name="Rege F."/>
            <person name="Reyes R."/>
            <person name="Rise C."/>
            <person name="Rogov P."/>
            <person name="Ross K."/>
            <person name="Ryan E."/>
            <person name="Settipalli S."/>
            <person name="Shea T."/>
            <person name="Sherpa N."/>
            <person name="Shi L."/>
            <person name="Shih D."/>
            <person name="Sparrow T."/>
            <person name="Spaulding J."/>
            <person name="Stalker J."/>
            <person name="Stange-Thomann N."/>
            <person name="Stavropoulos S."/>
            <person name="Stone C."/>
            <person name="Strader C."/>
            <person name="Tesfaye S."/>
            <person name="Thomson T."/>
            <person name="Thoulutsang Y."/>
            <person name="Thoulutsang D."/>
            <person name="Topham K."/>
            <person name="Topping I."/>
            <person name="Tsamla T."/>
            <person name="Vassiliev H."/>
            <person name="Vo A."/>
            <person name="Wangchuk T."/>
            <person name="Wangdi T."/>
            <person name="Weiand M."/>
            <person name="Wilkinson J."/>
            <person name="Wilson A."/>
            <person name="Yadav S."/>
            <person name="Young G."/>
            <person name="Yu Q."/>
            <person name="Zembek L."/>
            <person name="Zhong D."/>
            <person name="Zimmer A."/>
            <person name="Zwirko Z."/>
            <person name="Jaffe D.B."/>
            <person name="Alvarez P."/>
            <person name="Brockman W."/>
            <person name="Butler J."/>
            <person name="Chin C."/>
            <person name="Gnerre S."/>
            <person name="Grabherr M."/>
            <person name="Kleber M."/>
            <person name="Mauceli E."/>
            <person name="MacCallum I."/>
        </authorList>
    </citation>
    <scope>NUCLEOTIDE SEQUENCE [LARGE SCALE GENOMIC DNA]</scope>
    <source>
        <strain evidence="7">Tucson 15287-2541.00</strain>
    </source>
</reference>
<evidence type="ECO:0000313" key="6">
    <source>
        <dbReference type="EMBL" id="EDV93058.1"/>
    </source>
</evidence>
<dbReference type="GO" id="GO:0016322">
    <property type="term" value="P:neuron remodeling"/>
    <property type="evidence" value="ECO:0007669"/>
    <property type="project" value="EnsemblMetazoa"/>
</dbReference>
<dbReference type="SMR" id="B4JIH7"/>
<protein>
    <submittedName>
        <fullName evidence="6">GH19099</fullName>
    </submittedName>
</protein>
<evidence type="ECO:0000256" key="3">
    <source>
        <dbReference type="SAM" id="Coils"/>
    </source>
</evidence>
<dbReference type="InterPro" id="IPR041691">
    <property type="entry name" value="Atg6/beclin_CC"/>
</dbReference>
<dbReference type="InParanoid" id="B4JIH7"/>
<dbReference type="AlphaFoldDB" id="B4JIH7"/>
<keyword evidence="7" id="KW-1185">Reference proteome</keyword>
<organism evidence="7">
    <name type="scientific">Drosophila grimshawi</name>
    <name type="common">Hawaiian fruit fly</name>
    <name type="synonym">Idiomyia grimshawi</name>
    <dbReference type="NCBI Taxonomy" id="7222"/>
    <lineage>
        <taxon>Eukaryota</taxon>
        <taxon>Metazoa</taxon>
        <taxon>Ecdysozoa</taxon>
        <taxon>Arthropoda</taxon>
        <taxon>Hexapoda</taxon>
        <taxon>Insecta</taxon>
        <taxon>Pterygota</taxon>
        <taxon>Neoptera</taxon>
        <taxon>Endopterygota</taxon>
        <taxon>Diptera</taxon>
        <taxon>Brachycera</taxon>
        <taxon>Muscomorpha</taxon>
        <taxon>Ephydroidea</taxon>
        <taxon>Drosophilidae</taxon>
        <taxon>Drosophila</taxon>
        <taxon>Hawaiian Drosophila</taxon>
    </lineage>
</organism>
<dbReference type="Gene3D" id="1.10.418.40">
    <property type="entry name" value="Autophagy protein 6/Beclin 1"/>
    <property type="match status" value="1"/>
</dbReference>
<dbReference type="Proteomes" id="UP000001070">
    <property type="component" value="Unassembled WGS sequence"/>
</dbReference>
<dbReference type="Pfam" id="PF04111">
    <property type="entry name" value="APG6"/>
    <property type="match status" value="1"/>
</dbReference>
<dbReference type="GO" id="GO:0030097">
    <property type="term" value="P:hemopoiesis"/>
    <property type="evidence" value="ECO:0007669"/>
    <property type="project" value="EnsemblMetazoa"/>
</dbReference>
<dbReference type="GO" id="GO:0061723">
    <property type="term" value="P:glycophagy"/>
    <property type="evidence" value="ECO:0007669"/>
    <property type="project" value="EnsemblMetazoa"/>
</dbReference>
<evidence type="ECO:0000259" key="4">
    <source>
        <dbReference type="Pfam" id="PF04111"/>
    </source>
</evidence>
<evidence type="ECO:0000259" key="5">
    <source>
        <dbReference type="Pfam" id="PF17675"/>
    </source>
</evidence>
<dbReference type="EMBL" id="CH916369">
    <property type="protein sequence ID" value="EDV93058.1"/>
    <property type="molecule type" value="Genomic_DNA"/>
</dbReference>
<dbReference type="GO" id="GO:0043548">
    <property type="term" value="F:phosphatidylinositol 3-kinase binding"/>
    <property type="evidence" value="ECO:0007669"/>
    <property type="project" value="TreeGrafter"/>
</dbReference>
<dbReference type="InterPro" id="IPR007243">
    <property type="entry name" value="Atg6/Beclin"/>
</dbReference>
<comment type="similarity">
    <text evidence="1">Belongs to the beclin family.</text>
</comment>
<dbReference type="PANTHER" id="PTHR12768:SF4">
    <property type="entry name" value="BECLIN-1"/>
    <property type="match status" value="1"/>
</dbReference>
<dbReference type="GO" id="GO:0006979">
    <property type="term" value="P:response to oxidative stress"/>
    <property type="evidence" value="ECO:0007669"/>
    <property type="project" value="EnsemblMetazoa"/>
</dbReference>
<keyword evidence="2 3" id="KW-0175">Coiled coil</keyword>
<dbReference type="GO" id="GO:0031267">
    <property type="term" value="F:small GTPase binding"/>
    <property type="evidence" value="ECO:0007669"/>
    <property type="project" value="EnsemblMetazoa"/>
</dbReference>
<dbReference type="GO" id="GO:0000423">
    <property type="term" value="P:mitophagy"/>
    <property type="evidence" value="ECO:0007669"/>
    <property type="project" value="TreeGrafter"/>
</dbReference>
<dbReference type="InterPro" id="IPR038274">
    <property type="entry name" value="Atg6/Beclin_C_sf"/>
</dbReference>
<proteinExistence type="inferred from homology"/>
<dbReference type="FunFam" id="1.10.418.40:FF:000001">
    <property type="entry name" value="beclin-1 isoform X1"/>
    <property type="match status" value="1"/>
</dbReference>
<feature type="domain" description="Atg6 BARA" evidence="4">
    <location>
        <begin position="240"/>
        <end position="417"/>
    </location>
</feature>
<dbReference type="FunCoup" id="B4JIH7">
    <property type="interactions" value="1501"/>
</dbReference>
<accession>B4JIH7</accession>
<evidence type="ECO:0000256" key="1">
    <source>
        <dbReference type="ARBA" id="ARBA00005965"/>
    </source>
</evidence>
<dbReference type="GO" id="GO:0000045">
    <property type="term" value="P:autophagosome assembly"/>
    <property type="evidence" value="ECO:0007669"/>
    <property type="project" value="TreeGrafter"/>
</dbReference>
<dbReference type="GO" id="GO:0009306">
    <property type="term" value="P:protein secretion"/>
    <property type="evidence" value="ECO:0007669"/>
    <property type="project" value="EnsemblMetazoa"/>
</dbReference>